<dbReference type="Gene3D" id="3.10.450.100">
    <property type="entry name" value="NTF2-like, domain 1"/>
    <property type="match status" value="1"/>
</dbReference>
<organism evidence="1 2">
    <name type="scientific">Alteribacillus bidgolensis</name>
    <dbReference type="NCBI Taxonomy" id="930129"/>
    <lineage>
        <taxon>Bacteria</taxon>
        <taxon>Bacillati</taxon>
        <taxon>Bacillota</taxon>
        <taxon>Bacilli</taxon>
        <taxon>Bacillales</taxon>
        <taxon>Bacillaceae</taxon>
        <taxon>Alteribacillus</taxon>
    </lineage>
</organism>
<dbReference type="Proteomes" id="UP000199017">
    <property type="component" value="Unassembled WGS sequence"/>
</dbReference>
<keyword evidence="2" id="KW-1185">Reference proteome</keyword>
<dbReference type="RefSeq" id="WP_245917866.1">
    <property type="nucleotide sequence ID" value="NZ_FNDU01000004.1"/>
</dbReference>
<dbReference type="AlphaFoldDB" id="A0A1G8H4A2"/>
<accession>A0A1G8H4A2</accession>
<evidence type="ECO:0000313" key="2">
    <source>
        <dbReference type="Proteomes" id="UP000199017"/>
    </source>
</evidence>
<reference evidence="1 2" key="1">
    <citation type="submission" date="2016-10" db="EMBL/GenBank/DDBJ databases">
        <authorList>
            <person name="de Groot N.N."/>
        </authorList>
    </citation>
    <scope>NUCLEOTIDE SEQUENCE [LARGE SCALE GENOMIC DNA]</scope>
    <source>
        <strain evidence="2">P4B,CCM 7963,CECT 7998,DSM 25260,IBRC-M 10614,KCTC 13821</strain>
    </source>
</reference>
<evidence type="ECO:0000313" key="1">
    <source>
        <dbReference type="EMBL" id="SDI01475.1"/>
    </source>
</evidence>
<protein>
    <recommendedName>
        <fullName evidence="3">Lumazine-binding</fullName>
    </recommendedName>
</protein>
<dbReference type="EMBL" id="FNDU01000004">
    <property type="protein sequence ID" value="SDI01475.1"/>
    <property type="molecule type" value="Genomic_DNA"/>
</dbReference>
<sequence length="138" mass="16734">MILLLIIVLFFTFLRSPSEQAKETVKEFYRYEQQGDFAQSWELFHSDMKEKFSKGHYIQDRAHVFMNHFDVTTFSFTLDKPEKIKNWQMNKDSSKLEEVYQVNVIQTFKGKYGNFDISQEVYVAQEDEEWKVLWDYNK</sequence>
<name>A0A1G8H4A2_9BACI</name>
<evidence type="ECO:0008006" key="3">
    <source>
        <dbReference type="Google" id="ProtNLM"/>
    </source>
</evidence>
<dbReference type="SUPFAM" id="SSF54427">
    <property type="entry name" value="NTF2-like"/>
    <property type="match status" value="1"/>
</dbReference>
<dbReference type="STRING" id="930129.SAMN05216352_104103"/>
<dbReference type="InterPro" id="IPR032710">
    <property type="entry name" value="NTF2-like_dom_sf"/>
</dbReference>
<gene>
    <name evidence="1" type="ORF">SAMN05216352_104103</name>
</gene>
<proteinExistence type="predicted"/>